<sequence>MLSRSMDATLLDTTYIEIFIRNNDTFVKSNAVLNTKNKNNIQWWKIKLSQHKNKIQTTEKTKFLKKED</sequence>
<dbReference type="VEuPathDB" id="MicrosporidiaDB:A0H76_1128"/>
<gene>
    <name evidence="1" type="ORF">A0H76_1128</name>
</gene>
<proteinExistence type="predicted"/>
<comment type="caution">
    <text evidence="1">The sequence shown here is derived from an EMBL/GenBank/DDBJ whole genome shotgun (WGS) entry which is preliminary data.</text>
</comment>
<accession>A0A1X0QHN8</accession>
<evidence type="ECO:0000313" key="1">
    <source>
        <dbReference type="EMBL" id="ORD99269.1"/>
    </source>
</evidence>
<reference evidence="1 2" key="1">
    <citation type="journal article" date="2017" name="Environ. Microbiol.">
        <title>Decay of the glycolytic pathway and adaptation to intranuclear parasitism within Enterocytozoonidae microsporidia.</title>
        <authorList>
            <person name="Wiredu Boakye D."/>
            <person name="Jaroenlak P."/>
            <person name="Prachumwat A."/>
            <person name="Williams T.A."/>
            <person name="Bateman K.S."/>
            <person name="Itsathitphaisarn O."/>
            <person name="Sritunyalucksana K."/>
            <person name="Paszkiewicz K.H."/>
            <person name="Moore K.A."/>
            <person name="Stentiford G.D."/>
            <person name="Williams B.A."/>
        </authorList>
    </citation>
    <scope>NUCLEOTIDE SEQUENCE [LARGE SCALE GENOMIC DNA]</scope>
    <source>
        <strain evidence="2">canceri</strain>
    </source>
</reference>
<evidence type="ECO:0000313" key="2">
    <source>
        <dbReference type="Proteomes" id="UP000192501"/>
    </source>
</evidence>
<protein>
    <submittedName>
        <fullName evidence="1">Uncharacterized protein</fullName>
    </submittedName>
</protein>
<name>A0A1X0QHN8_9MICR</name>
<dbReference type="EMBL" id="LTAI01000245">
    <property type="protein sequence ID" value="ORD99269.1"/>
    <property type="molecule type" value="Genomic_DNA"/>
</dbReference>
<dbReference type="AlphaFoldDB" id="A0A1X0QHN8"/>
<dbReference type="Proteomes" id="UP000192501">
    <property type="component" value="Unassembled WGS sequence"/>
</dbReference>
<organism evidence="1 2">
    <name type="scientific">Hepatospora eriocheir</name>
    <dbReference type="NCBI Taxonomy" id="1081669"/>
    <lineage>
        <taxon>Eukaryota</taxon>
        <taxon>Fungi</taxon>
        <taxon>Fungi incertae sedis</taxon>
        <taxon>Microsporidia</taxon>
        <taxon>Hepatosporidae</taxon>
        <taxon>Hepatospora</taxon>
    </lineage>
</organism>